<organism evidence="2 3">
    <name type="scientific">Polyangium jinanense</name>
    <dbReference type="NCBI Taxonomy" id="2829994"/>
    <lineage>
        <taxon>Bacteria</taxon>
        <taxon>Pseudomonadati</taxon>
        <taxon>Myxococcota</taxon>
        <taxon>Polyangia</taxon>
        <taxon>Polyangiales</taxon>
        <taxon>Polyangiaceae</taxon>
        <taxon>Polyangium</taxon>
    </lineage>
</organism>
<keyword evidence="3" id="KW-1185">Reference proteome</keyword>
<dbReference type="AlphaFoldDB" id="A0A9X3XDP8"/>
<reference evidence="2 3" key="1">
    <citation type="submission" date="2021-04" db="EMBL/GenBank/DDBJ databases">
        <title>Genome analysis of Polyangium sp.</title>
        <authorList>
            <person name="Li Y."/>
            <person name="Wang J."/>
        </authorList>
    </citation>
    <scope>NUCLEOTIDE SEQUENCE [LARGE SCALE GENOMIC DNA]</scope>
    <source>
        <strain evidence="2 3">SDU14</strain>
    </source>
</reference>
<name>A0A9X3XDP8_9BACT</name>
<evidence type="ECO:0000256" key="1">
    <source>
        <dbReference type="SAM" id="MobiDB-lite"/>
    </source>
</evidence>
<dbReference type="Proteomes" id="UP001151081">
    <property type="component" value="Unassembled WGS sequence"/>
</dbReference>
<comment type="caution">
    <text evidence="2">The sequence shown here is derived from an EMBL/GenBank/DDBJ whole genome shotgun (WGS) entry which is preliminary data.</text>
</comment>
<accession>A0A9X3XDP8</accession>
<dbReference type="RefSeq" id="WP_272459797.1">
    <property type="nucleotide sequence ID" value="NZ_JAGTJJ010000072.1"/>
</dbReference>
<sequence length="262" mass="28243">MPTKPSKLESPDIVGSQKAYDDFLPAAQDLPEADVRTFRADPSLAYHNVKSGLDAIAPHIARITEELPKVDVAALQTLDDLALAVIYAAAQVDRSSDGSTPALLEKARAHRDVLIKSADALAAAGLIPLRTVEKIRAGKGGIDLAQDCVDLAALFTKHAKDIKGKTAVTAASIKEAATIGTDLLKRVKPKGTKSKDPALDSVKVRDRLWTLLVQRHRDLRRVGMWLWADDVDQHVPPLQSRNVTRKKTAVPADRINGQAAPG</sequence>
<dbReference type="EMBL" id="JAGTJJ010000072">
    <property type="protein sequence ID" value="MDC3988422.1"/>
    <property type="molecule type" value="Genomic_DNA"/>
</dbReference>
<evidence type="ECO:0000313" key="2">
    <source>
        <dbReference type="EMBL" id="MDC3988422.1"/>
    </source>
</evidence>
<gene>
    <name evidence="2" type="ORF">KEG57_48600</name>
</gene>
<evidence type="ECO:0000313" key="3">
    <source>
        <dbReference type="Proteomes" id="UP001151081"/>
    </source>
</evidence>
<protein>
    <submittedName>
        <fullName evidence="2">Uncharacterized protein</fullName>
    </submittedName>
</protein>
<proteinExistence type="predicted"/>
<feature type="region of interest" description="Disordered" evidence="1">
    <location>
        <begin position="242"/>
        <end position="262"/>
    </location>
</feature>